<keyword evidence="3" id="KW-1185">Reference proteome</keyword>
<protein>
    <submittedName>
        <fullName evidence="2">Helix-turn-helix transcriptional regulator</fullName>
    </submittedName>
</protein>
<evidence type="ECO:0000259" key="1">
    <source>
        <dbReference type="Pfam" id="PF01381"/>
    </source>
</evidence>
<evidence type="ECO:0000313" key="2">
    <source>
        <dbReference type="EMBL" id="MCC2212383.1"/>
    </source>
</evidence>
<dbReference type="InterPro" id="IPR001387">
    <property type="entry name" value="Cro/C1-type_HTH"/>
</dbReference>
<dbReference type="InterPro" id="IPR010982">
    <property type="entry name" value="Lambda_DNA-bd_dom_sf"/>
</dbReference>
<dbReference type="Proteomes" id="UP001199236">
    <property type="component" value="Unassembled WGS sequence"/>
</dbReference>
<dbReference type="Pfam" id="PF01381">
    <property type="entry name" value="HTH_3"/>
    <property type="match status" value="1"/>
</dbReference>
<reference evidence="2 3" key="1">
    <citation type="submission" date="2021-10" db="EMBL/GenBank/DDBJ databases">
        <title>Anaerobic single-cell dispensing facilitates the cultivation of human gut bacteria.</title>
        <authorList>
            <person name="Afrizal A."/>
        </authorList>
    </citation>
    <scope>NUCLEOTIDE SEQUENCE [LARGE SCALE GENOMIC DNA]</scope>
    <source>
        <strain evidence="2 3">CLA-AA-H223</strain>
    </source>
</reference>
<accession>A0ABS8FCY4</accession>
<name>A0ABS8FCY4_9FIRM</name>
<organism evidence="2 3">
    <name type="scientific">Faecalibacterium hominis</name>
    <name type="common">ex Afrizal et al. 2022</name>
    <dbReference type="NCBI Taxonomy" id="2881265"/>
    <lineage>
        <taxon>Bacteria</taxon>
        <taxon>Bacillati</taxon>
        <taxon>Bacillota</taxon>
        <taxon>Clostridia</taxon>
        <taxon>Eubacteriales</taxon>
        <taxon>Oscillospiraceae</taxon>
        <taxon>Faecalibacterium</taxon>
    </lineage>
</organism>
<sequence>MYRPFHKLRVRFAEMELKQNEIAKRAGMAPSTLTARMMGYQPWTSAEIIAVSKVLDIPTGEIGAFFFEDGPKDYGEKVG</sequence>
<comment type="caution">
    <text evidence="2">The sequence shown here is derived from an EMBL/GenBank/DDBJ whole genome shotgun (WGS) entry which is preliminary data.</text>
</comment>
<gene>
    <name evidence="2" type="ORF">LKD34_02525</name>
</gene>
<dbReference type="CDD" id="cd00093">
    <property type="entry name" value="HTH_XRE"/>
    <property type="match status" value="1"/>
</dbReference>
<dbReference type="EMBL" id="JAJEQO010000002">
    <property type="protein sequence ID" value="MCC2212383.1"/>
    <property type="molecule type" value="Genomic_DNA"/>
</dbReference>
<proteinExistence type="predicted"/>
<feature type="domain" description="HTH cro/C1-type" evidence="1">
    <location>
        <begin position="14"/>
        <end position="62"/>
    </location>
</feature>
<dbReference type="SUPFAM" id="SSF47413">
    <property type="entry name" value="lambda repressor-like DNA-binding domains"/>
    <property type="match status" value="1"/>
</dbReference>
<dbReference type="RefSeq" id="WP_227622160.1">
    <property type="nucleotide sequence ID" value="NZ_JAJEQO010000002.1"/>
</dbReference>
<evidence type="ECO:0000313" key="3">
    <source>
        <dbReference type="Proteomes" id="UP001199236"/>
    </source>
</evidence>